<keyword evidence="6 7" id="KW-0472">Membrane</keyword>
<evidence type="ECO:0000313" key="8">
    <source>
        <dbReference type="EMBL" id="KMQ74613.1"/>
    </source>
</evidence>
<dbReference type="Proteomes" id="UP000036102">
    <property type="component" value="Unassembled WGS sequence"/>
</dbReference>
<accession>A0A0J7J819</accession>
<comment type="similarity">
    <text evidence="2">Belongs to the polysaccharide synthase family.</text>
</comment>
<dbReference type="PANTHER" id="PTHR30250:SF10">
    <property type="entry name" value="LIPOPOLYSACCHARIDE BIOSYNTHESIS PROTEIN WZXC"/>
    <property type="match status" value="1"/>
</dbReference>
<dbReference type="GO" id="GO:0005886">
    <property type="term" value="C:plasma membrane"/>
    <property type="evidence" value="ECO:0007669"/>
    <property type="project" value="UniProtKB-SubCell"/>
</dbReference>
<sequence length="489" mass="52539">MSEYKNRVVNAVAISGGSRVVIQLVSLGYTITLARLLTPDDFGLITMVAVFTGFAGLLADVGLGSALIQKKDVTELDYSTVFWTNLGLGLFFTGLIFISSDWIAAFYQREELSLIAKILSLQFVLDAIRLVPGNRLARELHFGYVAIANLLGMLCAGALAVYMAVVGYGFWALAWQAVASSVVTTLVICLSCRWIPRLAFSFSALKGLVNFSMYVFGTQMIQYGARTVDKLLAGRYLGSDAVGILGRAQTLLLLPLKNISHVVGNVMFPALSMVQDDVARVRRVYLRSTQAIALATFPMMLGMMAVADNFVVGVLGEQWAAMIPIIRILSIAGIASSIVTITGSVYLSQGASKLQFRVNLVTRPIAILGVVIGLPWGLVGIATGSLVAVLINTQITLSRAGSLIGLRLLDFFRALLPTLIAASLMAVPVFLIGFYLDLEKPLVELLIQVLAGVVLYIGLAIGMKLPALTDLHGLVKSRIKRKAGSEKSS</sequence>
<evidence type="ECO:0000256" key="1">
    <source>
        <dbReference type="ARBA" id="ARBA00004651"/>
    </source>
</evidence>
<name>A0A0J7J819_9GAMM</name>
<evidence type="ECO:0000256" key="3">
    <source>
        <dbReference type="ARBA" id="ARBA00022475"/>
    </source>
</evidence>
<dbReference type="AlphaFoldDB" id="A0A0J7J819"/>
<keyword evidence="5 7" id="KW-1133">Transmembrane helix</keyword>
<dbReference type="InterPro" id="IPR050833">
    <property type="entry name" value="Poly_Biosynth_Transport"/>
</dbReference>
<evidence type="ECO:0000256" key="5">
    <source>
        <dbReference type="ARBA" id="ARBA00022989"/>
    </source>
</evidence>
<feature type="transmembrane region" description="Helical" evidence="7">
    <location>
        <begin position="367"/>
        <end position="391"/>
    </location>
</feature>
<feature type="transmembrane region" description="Helical" evidence="7">
    <location>
        <begin position="143"/>
        <end position="165"/>
    </location>
</feature>
<dbReference type="OrthoDB" id="8538786at2"/>
<dbReference type="EMBL" id="LFBU01000001">
    <property type="protein sequence ID" value="KMQ74613.1"/>
    <property type="molecule type" value="Genomic_DNA"/>
</dbReference>
<keyword evidence="9" id="KW-1185">Reference proteome</keyword>
<feature type="transmembrane region" description="Helical" evidence="7">
    <location>
        <begin position="44"/>
        <end position="68"/>
    </location>
</feature>
<reference evidence="8 9" key="1">
    <citation type="submission" date="2015-06" db="EMBL/GenBank/DDBJ databases">
        <title>Marinobacter subterrani, a genetically tractable neutrophilic iron-oxidizing strain isolated from the Soudan Iron Mine.</title>
        <authorList>
            <person name="Bonis B.M."/>
            <person name="Gralnick J.A."/>
        </authorList>
    </citation>
    <scope>NUCLEOTIDE SEQUENCE [LARGE SCALE GENOMIC DNA]</scope>
    <source>
        <strain evidence="8 9">JG233</strain>
    </source>
</reference>
<dbReference type="STRING" id="1658765.Msub_10799"/>
<organism evidence="8 9">
    <name type="scientific">Marinobacter subterrani</name>
    <dbReference type="NCBI Taxonomy" id="1658765"/>
    <lineage>
        <taxon>Bacteria</taxon>
        <taxon>Pseudomonadati</taxon>
        <taxon>Pseudomonadota</taxon>
        <taxon>Gammaproteobacteria</taxon>
        <taxon>Pseudomonadales</taxon>
        <taxon>Marinobacteraceae</taxon>
        <taxon>Marinobacter</taxon>
    </lineage>
</organism>
<dbReference type="CDD" id="cd13127">
    <property type="entry name" value="MATE_tuaB_like"/>
    <property type="match status" value="1"/>
</dbReference>
<comment type="caution">
    <text evidence="8">The sequence shown here is derived from an EMBL/GenBank/DDBJ whole genome shotgun (WGS) entry which is preliminary data.</text>
</comment>
<protein>
    <submittedName>
        <fullName evidence="8">Membrane protein involved in the export of O-antigen and teichoic acid</fullName>
    </submittedName>
</protein>
<evidence type="ECO:0000256" key="2">
    <source>
        <dbReference type="ARBA" id="ARBA00007430"/>
    </source>
</evidence>
<dbReference type="RefSeq" id="WP_082146401.1">
    <property type="nucleotide sequence ID" value="NZ_LFBU01000001.1"/>
</dbReference>
<evidence type="ECO:0000256" key="7">
    <source>
        <dbReference type="SAM" id="Phobius"/>
    </source>
</evidence>
<gene>
    <name evidence="8" type="ORF">Msub_10799</name>
</gene>
<dbReference type="Pfam" id="PF13440">
    <property type="entry name" value="Polysacc_synt_3"/>
    <property type="match status" value="1"/>
</dbReference>
<feature type="transmembrane region" description="Helical" evidence="7">
    <location>
        <begin position="171"/>
        <end position="195"/>
    </location>
</feature>
<evidence type="ECO:0000256" key="4">
    <source>
        <dbReference type="ARBA" id="ARBA00022692"/>
    </source>
</evidence>
<feature type="transmembrane region" description="Helical" evidence="7">
    <location>
        <begin position="20"/>
        <end position="38"/>
    </location>
</feature>
<feature type="transmembrane region" description="Helical" evidence="7">
    <location>
        <begin position="80"/>
        <end position="100"/>
    </location>
</feature>
<feature type="transmembrane region" description="Helical" evidence="7">
    <location>
        <begin position="291"/>
        <end position="316"/>
    </location>
</feature>
<dbReference type="PANTHER" id="PTHR30250">
    <property type="entry name" value="PST FAMILY PREDICTED COLANIC ACID TRANSPORTER"/>
    <property type="match status" value="1"/>
</dbReference>
<evidence type="ECO:0000313" key="9">
    <source>
        <dbReference type="Proteomes" id="UP000036102"/>
    </source>
</evidence>
<feature type="transmembrane region" description="Helical" evidence="7">
    <location>
        <begin position="442"/>
        <end position="462"/>
    </location>
</feature>
<keyword evidence="3" id="KW-1003">Cell membrane</keyword>
<feature type="transmembrane region" description="Helical" evidence="7">
    <location>
        <begin position="328"/>
        <end position="347"/>
    </location>
</feature>
<evidence type="ECO:0000256" key="6">
    <source>
        <dbReference type="ARBA" id="ARBA00023136"/>
    </source>
</evidence>
<comment type="subcellular location">
    <subcellularLocation>
        <location evidence="1">Cell membrane</location>
        <topology evidence="1">Multi-pass membrane protein</topology>
    </subcellularLocation>
</comment>
<proteinExistence type="inferred from homology"/>
<dbReference type="PATRIC" id="fig|1658765.3.peg.793"/>
<keyword evidence="4 7" id="KW-0812">Transmembrane</keyword>
<feature type="transmembrane region" description="Helical" evidence="7">
    <location>
        <begin position="411"/>
        <end position="436"/>
    </location>
</feature>